<evidence type="ECO:0000259" key="13">
    <source>
        <dbReference type="PROSITE" id="PS50089"/>
    </source>
</evidence>
<dbReference type="PROSITE" id="PS51873">
    <property type="entry name" value="TRIAD"/>
    <property type="match status" value="1"/>
</dbReference>
<dbReference type="SUPFAM" id="SSF57850">
    <property type="entry name" value="RING/U-box"/>
    <property type="match status" value="2"/>
</dbReference>
<dbReference type="InterPro" id="IPR012590">
    <property type="entry name" value="POPLD_dom"/>
</dbReference>
<dbReference type="GO" id="GO:0001682">
    <property type="term" value="P:tRNA 5'-leader removal"/>
    <property type="evidence" value="ECO:0007669"/>
    <property type="project" value="InterPro"/>
</dbReference>
<dbReference type="InterPro" id="IPR039182">
    <property type="entry name" value="Pop1"/>
</dbReference>
<dbReference type="Pfam" id="PF01485">
    <property type="entry name" value="IBR"/>
    <property type="match status" value="1"/>
</dbReference>
<dbReference type="PANTHER" id="PTHR22731">
    <property type="entry name" value="RIBONUCLEASES P/MRP PROTEIN SUBUNIT POP1"/>
    <property type="match status" value="1"/>
</dbReference>
<feature type="compositionally biased region" description="Low complexity" evidence="12">
    <location>
        <begin position="1016"/>
        <end position="1030"/>
    </location>
</feature>
<sequence>MDKKKPMPSGRALETRKRKDAPSAPHEAGNQSRDPRPNSRVVKRVKVTDARHIRSQPPDAALDDGNLDLQKFLDARKFEIKALEESMRKTKALSATRAFQQVPRAMRRRTASHNVKRVPKRLRARARHEQIEDNTPTIESRKRRPRTTRARIRAETAKRLQILAARQKKRRLEKRDTAEAEDTAKSLIIQARAPRPKIRRDALNEPPKNTSKFRKRQVEKTWLPTHLWHAKRATMTEPTKPLWRFAVPLTSTEKCYRPTHRASGQKGVVVWDMSYMSTIGLYGTYEGVQRALKSLGLNQESLWGARGQKWRTGLRKWSGILSKQRKEGTRYIGPATIVWNPEAPIGSLSGPARARKPQRQLLIRTHPSCFLELFNELLKLAKMQSPQLHVEDLRFEVGSIELAGPGSTEALLGILTPYHDKPEAEEHHGRVFRSLEGVTNPAALPKDVVLAFSARDPRLAYPPKTIGRSRESESALLHTLTNWPADDEAKPFDLLDRDYRHKASQLPSQKSINRRKGSNLPGKAVNLSAVDPPIPVMLFASRPAVTRQTQGTWILLAPWKCILPLWYSLVHYPLSTGGNPRLGGLNEQRQIAFEHGSPWFPGDFPGTDAGCSWELEERERRKRDWDRRPKGKRIEWRSLDLGAGRKGEVGDGLACDFEHLFGLNAVTESSAAESSNERDPDMMELDEPQEQPRANPSPPSALLAIKQITKTAFNGLIAPSNLEPPPKRAVVTVNVTMVGRGVANTCARIYRLPRKPSVAEPSSQAEVPATIPPVSTGSPSLPWNLREQWLAELPLKPTNANSIKGQRVKKQPAAPRMTPGTDLATRTRLLAKSILTSEIPHPKMPANQVDVNGHPLCPDEDDLIGFVTTGAFSLSEGKATAVGSVSAEKAKETIREQGMKEGMLCIVRNAGENARLSYYYPWRICSSLPKPQRPTLPVPADASISTGKVVRSEPMVFTFPSPADQVDAAVLPPELNEVEYFDEVLHLPGGKTDVDVENELIAKATALGLEIPATIEPSGEEPSSSSDESGPGVGSHHGRTGSTSTNGSAGTDLTSQTSHHSATIPPPLGEPTNPAATRRYSKNLSFSQYEKYLGQLDPALSQPKFHSPHAQQPGRSRTLFTSATKRKGMVKDFKRSLTTRLRRRQSSSAATLDLSSSCICCREEFAGDQSTLKTLPCGHQYCQDCLAVMIAQSTTDESKMPPRCCTQPIPTTTIKTVLTRDEQYAFLKAVLQYSTPWESRIFCPNASCGEFIPPSTKIDPKHPFETVCKSCKTRVCIMCKRNAHRLGQDCPEDWELDAVLKIGEKLGWRRCYKCKALVELSMGCTHVSCRCKGQFCYICGAVWDRVVGCPNFCNGEEEMERRRIQEEARLAMLEAEKEQQEREAAEEDKARQEAEKRTSESETFKRLMERQRAEMARFVEFERKMEEAMRARHVKARVGLAEKHQDLTERMKERHAKTEQHLEDRQIEAEIELRAALEQSEKSVRIQLKYMEAYCKGLTGKAVDEASQDMAMPSRQVTEKHLEQLNQQYLVRDGMEQRHQSQINVLREKQAKRMEELMERHEAEMEALEDRKNEEIEDLAVKFTNDKEALLSSFQGRRSRLSKMWMLASEILRAELQTAWKTSFAPMPPPEWPMLDAGSGAAGVVLETEEEG</sequence>
<dbReference type="InterPro" id="IPR009723">
    <property type="entry name" value="Pop1_N"/>
</dbReference>
<dbReference type="PROSITE" id="PS00518">
    <property type="entry name" value="ZF_RING_1"/>
    <property type="match status" value="1"/>
</dbReference>
<dbReference type="PROSITE" id="PS50089">
    <property type="entry name" value="ZF_RING_2"/>
    <property type="match status" value="1"/>
</dbReference>
<feature type="compositionally biased region" description="Low complexity" evidence="12">
    <location>
        <begin position="1040"/>
        <end position="1051"/>
    </location>
</feature>
<keyword evidence="9" id="KW-0539">Nucleus</keyword>
<proteinExistence type="predicted"/>
<evidence type="ECO:0000256" key="8">
    <source>
        <dbReference type="ARBA" id="ARBA00022833"/>
    </source>
</evidence>
<evidence type="ECO:0000256" key="9">
    <source>
        <dbReference type="ARBA" id="ARBA00023242"/>
    </source>
</evidence>
<dbReference type="CDD" id="cd20335">
    <property type="entry name" value="BRcat_RBR"/>
    <property type="match status" value="1"/>
</dbReference>
<evidence type="ECO:0000313" key="16">
    <source>
        <dbReference type="Proteomes" id="UP001239445"/>
    </source>
</evidence>
<dbReference type="PANTHER" id="PTHR22731:SF3">
    <property type="entry name" value="RIBONUCLEASES P_MRP PROTEIN SUBUNIT POP1"/>
    <property type="match status" value="1"/>
</dbReference>
<keyword evidence="3" id="KW-0819">tRNA processing</keyword>
<dbReference type="GO" id="GO:0000172">
    <property type="term" value="C:ribonuclease MRP complex"/>
    <property type="evidence" value="ECO:0007669"/>
    <property type="project" value="InterPro"/>
</dbReference>
<gene>
    <name evidence="15" type="ORF">QBC47DRAFT_353707</name>
</gene>
<dbReference type="InterPro" id="IPR017907">
    <property type="entry name" value="Znf_RING_CS"/>
</dbReference>
<dbReference type="InterPro" id="IPR001841">
    <property type="entry name" value="Znf_RING"/>
</dbReference>
<protein>
    <submittedName>
        <fullName evidence="15">Ribonucleases P/MRP protein subunit POP1</fullName>
    </submittedName>
</protein>
<dbReference type="SMART" id="SM00647">
    <property type="entry name" value="IBR"/>
    <property type="match status" value="2"/>
</dbReference>
<comment type="caution">
    <text evidence="15">The sequence shown here is derived from an EMBL/GenBank/DDBJ whole genome shotgun (WGS) entry which is preliminary data.</text>
</comment>
<feature type="domain" description="RING-type" evidence="13">
    <location>
        <begin position="1158"/>
        <end position="1204"/>
    </location>
</feature>
<dbReference type="InterPro" id="IPR013083">
    <property type="entry name" value="Znf_RING/FYVE/PHD"/>
</dbReference>
<feature type="region of interest" description="Disordered" evidence="12">
    <location>
        <begin position="1375"/>
        <end position="1402"/>
    </location>
</feature>
<evidence type="ECO:0000313" key="15">
    <source>
        <dbReference type="EMBL" id="KAK1750296.1"/>
    </source>
</evidence>
<evidence type="ECO:0000256" key="3">
    <source>
        <dbReference type="ARBA" id="ARBA00022694"/>
    </source>
</evidence>
<dbReference type="Gene3D" id="3.30.40.10">
    <property type="entry name" value="Zinc/RING finger domain, C3HC4 (zinc finger)"/>
    <property type="match status" value="1"/>
</dbReference>
<dbReference type="InterPro" id="IPR055079">
    <property type="entry name" value="POP1_C"/>
</dbReference>
<evidence type="ECO:0000256" key="10">
    <source>
        <dbReference type="PROSITE-ProRule" id="PRU00175"/>
    </source>
</evidence>
<keyword evidence="5" id="KW-0677">Repeat</keyword>
<dbReference type="EMBL" id="MU839848">
    <property type="protein sequence ID" value="KAK1750296.1"/>
    <property type="molecule type" value="Genomic_DNA"/>
</dbReference>
<evidence type="ECO:0000256" key="6">
    <source>
        <dbReference type="ARBA" id="ARBA00022771"/>
    </source>
</evidence>
<reference evidence="15" key="1">
    <citation type="submission" date="2023-06" db="EMBL/GenBank/DDBJ databases">
        <title>Genome-scale phylogeny and comparative genomics of the fungal order Sordariales.</title>
        <authorList>
            <consortium name="Lawrence Berkeley National Laboratory"/>
            <person name="Hensen N."/>
            <person name="Bonometti L."/>
            <person name="Westerberg I."/>
            <person name="Brannstrom I.O."/>
            <person name="Guillou S."/>
            <person name="Cros-Aarteil S."/>
            <person name="Calhoun S."/>
            <person name="Haridas S."/>
            <person name="Kuo A."/>
            <person name="Mondo S."/>
            <person name="Pangilinan J."/>
            <person name="Riley R."/>
            <person name="Labutti K."/>
            <person name="Andreopoulos B."/>
            <person name="Lipzen A."/>
            <person name="Chen C."/>
            <person name="Yanf M."/>
            <person name="Daum C."/>
            <person name="Ng V."/>
            <person name="Clum A."/>
            <person name="Steindorff A."/>
            <person name="Ohm R."/>
            <person name="Martin F."/>
            <person name="Silar P."/>
            <person name="Natvig D."/>
            <person name="Lalanne C."/>
            <person name="Gautier V."/>
            <person name="Ament-Velasquez S.L."/>
            <person name="Kruys A."/>
            <person name="Hutchinson M.I."/>
            <person name="Powell A.J."/>
            <person name="Barry K."/>
            <person name="Miller A.N."/>
            <person name="Grigoriev I.V."/>
            <person name="Debuchy R."/>
            <person name="Gladieux P."/>
            <person name="Thoren M.H."/>
            <person name="Johannesson H."/>
        </authorList>
    </citation>
    <scope>NUCLEOTIDE SEQUENCE</scope>
    <source>
        <strain evidence="15">PSN4</strain>
    </source>
</reference>
<evidence type="ECO:0000256" key="11">
    <source>
        <dbReference type="SAM" id="Coils"/>
    </source>
</evidence>
<comment type="subcellular location">
    <subcellularLocation>
        <location evidence="1">Nucleus</location>
    </subcellularLocation>
</comment>
<keyword evidence="16" id="KW-1185">Reference proteome</keyword>
<accession>A0AAJ0F0N2</accession>
<dbReference type="GO" id="GO:0005655">
    <property type="term" value="C:nucleolar ribonuclease P complex"/>
    <property type="evidence" value="ECO:0007669"/>
    <property type="project" value="InterPro"/>
</dbReference>
<keyword evidence="6 10" id="KW-0863">Zinc-finger</keyword>
<feature type="region of interest" description="Disordered" evidence="12">
    <location>
        <begin position="668"/>
        <end position="698"/>
    </location>
</feature>
<dbReference type="Proteomes" id="UP001239445">
    <property type="component" value="Unassembled WGS sequence"/>
</dbReference>
<feature type="region of interest" description="Disordered" evidence="12">
    <location>
        <begin position="1012"/>
        <end position="1076"/>
    </location>
</feature>
<evidence type="ECO:0000256" key="7">
    <source>
        <dbReference type="ARBA" id="ARBA00022786"/>
    </source>
</evidence>
<evidence type="ECO:0000256" key="2">
    <source>
        <dbReference type="ARBA" id="ARBA00022679"/>
    </source>
</evidence>
<evidence type="ECO:0000256" key="5">
    <source>
        <dbReference type="ARBA" id="ARBA00022737"/>
    </source>
</evidence>
<dbReference type="InterPro" id="IPR044066">
    <property type="entry name" value="TRIAD_supradom"/>
</dbReference>
<feature type="region of interest" description="Disordered" evidence="12">
    <location>
        <begin position="1"/>
        <end position="42"/>
    </location>
</feature>
<dbReference type="Pfam" id="PF06978">
    <property type="entry name" value="POP1_N"/>
    <property type="match status" value="1"/>
</dbReference>
<dbReference type="GO" id="GO:0016740">
    <property type="term" value="F:transferase activity"/>
    <property type="evidence" value="ECO:0007669"/>
    <property type="project" value="UniProtKB-KW"/>
</dbReference>
<dbReference type="GO" id="GO:0008270">
    <property type="term" value="F:zinc ion binding"/>
    <property type="evidence" value="ECO:0007669"/>
    <property type="project" value="UniProtKB-KW"/>
</dbReference>
<dbReference type="Pfam" id="PF08170">
    <property type="entry name" value="POPLD"/>
    <property type="match status" value="1"/>
</dbReference>
<evidence type="ECO:0000259" key="14">
    <source>
        <dbReference type="PROSITE" id="PS51873"/>
    </source>
</evidence>
<evidence type="ECO:0000256" key="12">
    <source>
        <dbReference type="SAM" id="MobiDB-lite"/>
    </source>
</evidence>
<keyword evidence="11" id="KW-0175">Coiled coil</keyword>
<keyword evidence="8" id="KW-0862">Zinc</keyword>
<organism evidence="15 16">
    <name type="scientific">Echria macrotheca</name>
    <dbReference type="NCBI Taxonomy" id="438768"/>
    <lineage>
        <taxon>Eukaryota</taxon>
        <taxon>Fungi</taxon>
        <taxon>Dikarya</taxon>
        <taxon>Ascomycota</taxon>
        <taxon>Pezizomycotina</taxon>
        <taxon>Sordariomycetes</taxon>
        <taxon>Sordariomycetidae</taxon>
        <taxon>Sordariales</taxon>
        <taxon>Schizotheciaceae</taxon>
        <taxon>Echria</taxon>
    </lineage>
</organism>
<feature type="region of interest" description="Disordered" evidence="12">
    <location>
        <begin position="120"/>
        <end position="148"/>
    </location>
</feature>
<keyword evidence="4" id="KW-0479">Metal-binding</keyword>
<evidence type="ECO:0000256" key="4">
    <source>
        <dbReference type="ARBA" id="ARBA00022723"/>
    </source>
</evidence>
<feature type="coiled-coil region" evidence="11">
    <location>
        <begin position="1544"/>
        <end position="1578"/>
    </location>
</feature>
<name>A0AAJ0F0N2_9PEZI</name>
<dbReference type="Pfam" id="PF22770">
    <property type="entry name" value="POP1_C"/>
    <property type="match status" value="1"/>
</dbReference>
<feature type="compositionally biased region" description="Polar residues" evidence="12">
    <location>
        <begin position="1052"/>
        <end position="1061"/>
    </location>
</feature>
<dbReference type="CDD" id="cd22584">
    <property type="entry name" value="Rcat_RBR_unk"/>
    <property type="match status" value="1"/>
</dbReference>
<feature type="domain" description="RING-type" evidence="14">
    <location>
        <begin position="1154"/>
        <end position="1357"/>
    </location>
</feature>
<dbReference type="Gene3D" id="1.20.120.1750">
    <property type="match status" value="1"/>
</dbReference>
<evidence type="ECO:0000256" key="1">
    <source>
        <dbReference type="ARBA" id="ARBA00004123"/>
    </source>
</evidence>
<keyword evidence="2" id="KW-0808">Transferase</keyword>
<keyword evidence="7" id="KW-0833">Ubl conjugation pathway</keyword>
<dbReference type="InterPro" id="IPR002867">
    <property type="entry name" value="IBR_dom"/>
</dbReference>